<proteinExistence type="predicted"/>
<evidence type="ECO:0000313" key="2">
    <source>
        <dbReference type="Proteomes" id="UP000003692"/>
    </source>
</evidence>
<dbReference type="Proteomes" id="UP000003692">
    <property type="component" value="Unassembled WGS sequence"/>
</dbReference>
<protein>
    <submittedName>
        <fullName evidence="1">Uncharacterized protein</fullName>
    </submittedName>
</protein>
<sequence length="53" mass="6109">MWLTGRAPPRLARQRLRRLRCRHLATIDMLSASVMMTAMRRPLDGERCPAECG</sequence>
<dbReference type="EMBL" id="ADGK01000188">
    <property type="protein sequence ID" value="EFE22722.1"/>
    <property type="molecule type" value="Genomic_DNA"/>
</dbReference>
<dbReference type="AlphaFoldDB" id="D4F683"/>
<name>D4F683_EDWTA</name>
<gene>
    <name evidence="1" type="ORF">EDWATA_02264</name>
</gene>
<accession>D4F683</accession>
<organism evidence="1 2">
    <name type="scientific">Edwardsiella tarda ATCC 23685</name>
    <dbReference type="NCBI Taxonomy" id="500638"/>
    <lineage>
        <taxon>Bacteria</taxon>
        <taxon>Pseudomonadati</taxon>
        <taxon>Pseudomonadota</taxon>
        <taxon>Gammaproteobacteria</taxon>
        <taxon>Enterobacterales</taxon>
        <taxon>Hafniaceae</taxon>
        <taxon>Edwardsiella</taxon>
    </lineage>
</organism>
<comment type="caution">
    <text evidence="1">The sequence shown here is derived from an EMBL/GenBank/DDBJ whole genome shotgun (WGS) entry which is preliminary data.</text>
</comment>
<evidence type="ECO:0000313" key="1">
    <source>
        <dbReference type="EMBL" id="EFE22722.1"/>
    </source>
</evidence>
<reference evidence="1 2" key="1">
    <citation type="submission" date="2010-02" db="EMBL/GenBank/DDBJ databases">
        <authorList>
            <person name="Weinstock G."/>
            <person name="Sodergren E."/>
            <person name="Clifton S."/>
            <person name="Fulton L."/>
            <person name="Fulton B."/>
            <person name="Courtney L."/>
            <person name="Fronick C."/>
            <person name="Harrison M."/>
            <person name="Strong C."/>
            <person name="Farmer C."/>
            <person name="Delahaunty K."/>
            <person name="Markovic C."/>
            <person name="Hall O."/>
            <person name="Minx P."/>
            <person name="Tomlinson C."/>
            <person name="Mitreva M."/>
            <person name="Nelson J."/>
            <person name="Hou S."/>
            <person name="Wollam A."/>
            <person name="Pepin K.H."/>
            <person name="Johnson M."/>
            <person name="Bhonagiri V."/>
            <person name="Zhang X."/>
            <person name="Suruliraj S."/>
            <person name="Warren W."/>
            <person name="Chinwalla A."/>
            <person name="Mardis E.R."/>
            <person name="Wilson R.K."/>
        </authorList>
    </citation>
    <scope>NUCLEOTIDE SEQUENCE [LARGE SCALE GENOMIC DNA]</scope>
    <source>
        <strain evidence="1 2">ATCC 23685</strain>
    </source>
</reference>
<dbReference type="HOGENOM" id="CLU_3061082_0_0_6"/>